<dbReference type="Proteomes" id="UP001175226">
    <property type="component" value="Unassembled WGS sequence"/>
</dbReference>
<evidence type="ECO:0000313" key="2">
    <source>
        <dbReference type="EMBL" id="KAK0435983.1"/>
    </source>
</evidence>
<reference evidence="2" key="1">
    <citation type="submission" date="2023-06" db="EMBL/GenBank/DDBJ databases">
        <authorList>
            <consortium name="Lawrence Berkeley National Laboratory"/>
            <person name="Ahrendt S."/>
            <person name="Sahu N."/>
            <person name="Indic B."/>
            <person name="Wong-Bajracharya J."/>
            <person name="Merenyi Z."/>
            <person name="Ke H.-M."/>
            <person name="Monk M."/>
            <person name="Kocsube S."/>
            <person name="Drula E."/>
            <person name="Lipzen A."/>
            <person name="Balint B."/>
            <person name="Henrissat B."/>
            <person name="Andreopoulos B."/>
            <person name="Martin F.M."/>
            <person name="Harder C.B."/>
            <person name="Rigling D."/>
            <person name="Ford K.L."/>
            <person name="Foster G.D."/>
            <person name="Pangilinan J."/>
            <person name="Papanicolaou A."/>
            <person name="Barry K."/>
            <person name="LaButti K."/>
            <person name="Viragh M."/>
            <person name="Koriabine M."/>
            <person name="Yan M."/>
            <person name="Riley R."/>
            <person name="Champramary S."/>
            <person name="Plett K.L."/>
            <person name="Tsai I.J."/>
            <person name="Slot J."/>
            <person name="Sipos G."/>
            <person name="Plett J."/>
            <person name="Nagy L.G."/>
            <person name="Grigoriev I.V."/>
        </authorList>
    </citation>
    <scope>NUCLEOTIDE SEQUENCE</scope>
    <source>
        <strain evidence="2">FPL87.14</strain>
    </source>
</reference>
<keyword evidence="1" id="KW-0812">Transmembrane</keyword>
<proteinExistence type="predicted"/>
<name>A0AA39J4L4_9AGAR</name>
<sequence>MASTVSWSTSTTSTIVEFVLTTMLFTILQRLWTSLPALRVVMSSLRLFLMPTLASLSTFLKISSTSLLMTMLQCGMRVRTMLVRKMMSRLLGLLALRVAMTRAQLDLLSRYSYVYLSW</sequence>
<feature type="transmembrane region" description="Helical" evidence="1">
    <location>
        <begin position="52"/>
        <end position="74"/>
    </location>
</feature>
<protein>
    <submittedName>
        <fullName evidence="2">Uncharacterized protein</fullName>
    </submittedName>
</protein>
<dbReference type="EMBL" id="JAUEPT010000058">
    <property type="protein sequence ID" value="KAK0435983.1"/>
    <property type="molecule type" value="Genomic_DNA"/>
</dbReference>
<gene>
    <name evidence="2" type="ORF">EV421DRAFT_1982184</name>
</gene>
<dbReference type="AlphaFoldDB" id="A0AA39J4L4"/>
<organism evidence="2 3">
    <name type="scientific">Armillaria borealis</name>
    <dbReference type="NCBI Taxonomy" id="47425"/>
    <lineage>
        <taxon>Eukaryota</taxon>
        <taxon>Fungi</taxon>
        <taxon>Dikarya</taxon>
        <taxon>Basidiomycota</taxon>
        <taxon>Agaricomycotina</taxon>
        <taxon>Agaricomycetes</taxon>
        <taxon>Agaricomycetidae</taxon>
        <taxon>Agaricales</taxon>
        <taxon>Marasmiineae</taxon>
        <taxon>Physalacriaceae</taxon>
        <taxon>Armillaria</taxon>
    </lineage>
</organism>
<accession>A0AA39J4L4</accession>
<comment type="caution">
    <text evidence="2">The sequence shown here is derived from an EMBL/GenBank/DDBJ whole genome shotgun (WGS) entry which is preliminary data.</text>
</comment>
<evidence type="ECO:0000313" key="3">
    <source>
        <dbReference type="Proteomes" id="UP001175226"/>
    </source>
</evidence>
<feature type="transmembrane region" description="Helical" evidence="1">
    <location>
        <begin position="12"/>
        <end position="32"/>
    </location>
</feature>
<keyword evidence="3" id="KW-1185">Reference proteome</keyword>
<keyword evidence="1" id="KW-1133">Transmembrane helix</keyword>
<keyword evidence="1" id="KW-0472">Membrane</keyword>
<evidence type="ECO:0000256" key="1">
    <source>
        <dbReference type="SAM" id="Phobius"/>
    </source>
</evidence>